<accession>A0A0F4YTN4</accession>
<sequence length="210" mass="23318">MGRRRGLHTCALEPPISGERVEQRRSARFGSRNSHGDAGQRFAVQEWNASSGRTRGVKPFQGPAQETDDSQETTGQRKHWDEPMSSPSECCVAFRPSGMPDQARWRAEKWPPQPIAGGRRQSSATARRPHSHDAVMRGDAVASESKRKGRHRLLPLHTSPGSSMADEPSLQHEPLSPFALVTTEYRVLSSEISLPSIAHDDDSAWWLGLH</sequence>
<dbReference type="EMBL" id="LASV01000177">
    <property type="protein sequence ID" value="KKA21622.1"/>
    <property type="molecule type" value="Genomic_DNA"/>
</dbReference>
<organism evidence="2 3">
    <name type="scientific">Rasamsonia emersonii (strain ATCC 16479 / CBS 393.64 / IMI 116815)</name>
    <dbReference type="NCBI Taxonomy" id="1408163"/>
    <lineage>
        <taxon>Eukaryota</taxon>
        <taxon>Fungi</taxon>
        <taxon>Dikarya</taxon>
        <taxon>Ascomycota</taxon>
        <taxon>Pezizomycotina</taxon>
        <taxon>Eurotiomycetes</taxon>
        <taxon>Eurotiomycetidae</taxon>
        <taxon>Eurotiales</taxon>
        <taxon>Trichocomaceae</taxon>
        <taxon>Rasamsonia</taxon>
    </lineage>
</organism>
<evidence type="ECO:0000313" key="2">
    <source>
        <dbReference type="EMBL" id="KKA21622.1"/>
    </source>
</evidence>
<feature type="region of interest" description="Disordered" evidence="1">
    <location>
        <begin position="1"/>
        <end position="171"/>
    </location>
</feature>
<dbReference type="Proteomes" id="UP000053958">
    <property type="component" value="Unassembled WGS sequence"/>
</dbReference>
<protein>
    <submittedName>
        <fullName evidence="2">Uncharacterized protein</fullName>
    </submittedName>
</protein>
<dbReference type="GeneID" id="25316683"/>
<keyword evidence="3" id="KW-1185">Reference proteome</keyword>
<reference evidence="2 3" key="1">
    <citation type="submission" date="2015-04" db="EMBL/GenBank/DDBJ databases">
        <authorList>
            <person name="Heijne W.H."/>
            <person name="Fedorova N.D."/>
            <person name="Nierman W.C."/>
            <person name="Vollebregt A.W."/>
            <person name="Zhao Z."/>
            <person name="Wu L."/>
            <person name="Kumar M."/>
            <person name="Stam H."/>
            <person name="van den Berg M.A."/>
            <person name="Pel H.J."/>
        </authorList>
    </citation>
    <scope>NUCLEOTIDE SEQUENCE [LARGE SCALE GENOMIC DNA]</scope>
    <source>
        <strain evidence="2 3">CBS 393.64</strain>
    </source>
</reference>
<dbReference type="RefSeq" id="XP_013328234.1">
    <property type="nucleotide sequence ID" value="XM_013472780.1"/>
</dbReference>
<dbReference type="AlphaFoldDB" id="A0A0F4YTN4"/>
<proteinExistence type="predicted"/>
<gene>
    <name evidence="2" type="ORF">T310_4335</name>
</gene>
<name>A0A0F4YTN4_RASE3</name>
<evidence type="ECO:0000313" key="3">
    <source>
        <dbReference type="Proteomes" id="UP000053958"/>
    </source>
</evidence>
<comment type="caution">
    <text evidence="2">The sequence shown here is derived from an EMBL/GenBank/DDBJ whole genome shotgun (WGS) entry which is preliminary data.</text>
</comment>
<evidence type="ECO:0000256" key="1">
    <source>
        <dbReference type="SAM" id="MobiDB-lite"/>
    </source>
</evidence>